<dbReference type="Proteomes" id="UP000488506">
    <property type="component" value="Unassembled WGS sequence"/>
</dbReference>
<evidence type="ECO:0000256" key="2">
    <source>
        <dbReference type="ARBA" id="ARBA00022741"/>
    </source>
</evidence>
<accession>A0A833L0P6</accession>
<dbReference type="GO" id="GO:0005886">
    <property type="term" value="C:plasma membrane"/>
    <property type="evidence" value="ECO:0007669"/>
    <property type="project" value="TreeGrafter"/>
</dbReference>
<evidence type="ECO:0000313" key="5">
    <source>
        <dbReference type="EMBL" id="KAF0133729.1"/>
    </source>
</evidence>
<name>A0A833L0P6_UNCSA</name>
<evidence type="ECO:0000259" key="4">
    <source>
        <dbReference type="PROSITE" id="PS50893"/>
    </source>
</evidence>
<comment type="caution">
    <text evidence="5">The sequence shown here is derived from an EMBL/GenBank/DDBJ whole genome shotgun (WGS) entry which is preliminary data.</text>
</comment>
<organism evidence="5 6">
    <name type="scientific">Candidatus Saganbacteria bacterium</name>
    <dbReference type="NCBI Taxonomy" id="2575572"/>
    <lineage>
        <taxon>Bacteria</taxon>
        <taxon>Bacillati</taxon>
        <taxon>Saganbacteria</taxon>
    </lineage>
</organism>
<dbReference type="InterPro" id="IPR003593">
    <property type="entry name" value="AAA+_ATPase"/>
</dbReference>
<keyword evidence="3 5" id="KW-0067">ATP-binding</keyword>
<proteinExistence type="predicted"/>
<dbReference type="InterPro" id="IPR017871">
    <property type="entry name" value="ABC_transporter-like_CS"/>
</dbReference>
<dbReference type="PANTHER" id="PTHR24220:SF86">
    <property type="entry name" value="ABC TRANSPORTER ABCH.1"/>
    <property type="match status" value="1"/>
</dbReference>
<dbReference type="InterPro" id="IPR003439">
    <property type="entry name" value="ABC_transporter-like_ATP-bd"/>
</dbReference>
<evidence type="ECO:0000256" key="3">
    <source>
        <dbReference type="ARBA" id="ARBA00022840"/>
    </source>
</evidence>
<dbReference type="SMART" id="SM00382">
    <property type="entry name" value="AAA"/>
    <property type="match status" value="1"/>
</dbReference>
<dbReference type="InterPro" id="IPR017911">
    <property type="entry name" value="MacB-like_ATP-bd"/>
</dbReference>
<keyword evidence="1" id="KW-0813">Transport</keyword>
<dbReference type="GO" id="GO:0016887">
    <property type="term" value="F:ATP hydrolysis activity"/>
    <property type="evidence" value="ECO:0007669"/>
    <property type="project" value="InterPro"/>
</dbReference>
<keyword evidence="2" id="KW-0547">Nucleotide-binding</keyword>
<dbReference type="GO" id="GO:0098796">
    <property type="term" value="C:membrane protein complex"/>
    <property type="evidence" value="ECO:0007669"/>
    <property type="project" value="UniProtKB-ARBA"/>
</dbReference>
<dbReference type="EMBL" id="WPAF01000019">
    <property type="protein sequence ID" value="KAF0133729.1"/>
    <property type="molecule type" value="Genomic_DNA"/>
</dbReference>
<dbReference type="Gene3D" id="3.40.50.300">
    <property type="entry name" value="P-loop containing nucleotide triphosphate hydrolases"/>
    <property type="match status" value="1"/>
</dbReference>
<dbReference type="CDD" id="cd03255">
    <property type="entry name" value="ABC_MJ0796_LolCDE_FtsE"/>
    <property type="match status" value="1"/>
</dbReference>
<dbReference type="InterPro" id="IPR027417">
    <property type="entry name" value="P-loop_NTPase"/>
</dbReference>
<dbReference type="InterPro" id="IPR015854">
    <property type="entry name" value="ABC_transpr_LolD-like"/>
</dbReference>
<sequence length="240" mass="26720">MSDKTVVKIIDVKKIYRMAEVEVHALQGINLKIEKGEFTSIMGQSGCGKSTLMHILGCLDRPTSGHILLDEVDVDELDDNNLAEIRNKKVGFVFQTFNLLPKLTAIENVELPLIYAGMSFDKRRKKAMELLELVGLKDRMNHKPSELSGGQSQRVAIARALINDPTIVLADEPTGNLDSKSGEEIIHLFMELNNSGITLIIVTHDQEIANHGKRIVRLKDGLIIEDVKVSVPHSEIHLNK</sequence>
<reference evidence="5 6" key="1">
    <citation type="submission" date="2019-12" db="EMBL/GenBank/DDBJ databases">
        <authorList>
            <person name="Wolfe R."/>
            <person name="Danczak R."/>
            <person name="Wilkins M."/>
        </authorList>
    </citation>
    <scope>NUCLEOTIDE SEQUENCE [LARGE SCALE GENOMIC DNA]</scope>
    <source>
        <strain evidence="5">X2_MaxBin.013</strain>
    </source>
</reference>
<dbReference type="AlphaFoldDB" id="A0A833L0P6"/>
<dbReference type="SUPFAM" id="SSF52540">
    <property type="entry name" value="P-loop containing nucleoside triphosphate hydrolases"/>
    <property type="match status" value="1"/>
</dbReference>
<protein>
    <submittedName>
        <fullName evidence="5">Putative ABC transport system ATP-binding protein</fullName>
    </submittedName>
</protein>
<dbReference type="PROSITE" id="PS50893">
    <property type="entry name" value="ABC_TRANSPORTER_2"/>
    <property type="match status" value="1"/>
</dbReference>
<evidence type="ECO:0000313" key="6">
    <source>
        <dbReference type="Proteomes" id="UP000488506"/>
    </source>
</evidence>
<dbReference type="Pfam" id="PF00005">
    <property type="entry name" value="ABC_tran"/>
    <property type="match status" value="1"/>
</dbReference>
<dbReference type="GO" id="GO:0005524">
    <property type="term" value="F:ATP binding"/>
    <property type="evidence" value="ECO:0007669"/>
    <property type="project" value="UniProtKB-KW"/>
</dbReference>
<gene>
    <name evidence="5" type="ORF">FD145_1119</name>
</gene>
<dbReference type="PANTHER" id="PTHR24220">
    <property type="entry name" value="IMPORT ATP-BINDING PROTEIN"/>
    <property type="match status" value="1"/>
</dbReference>
<evidence type="ECO:0000256" key="1">
    <source>
        <dbReference type="ARBA" id="ARBA00022448"/>
    </source>
</evidence>
<dbReference type="PROSITE" id="PS00211">
    <property type="entry name" value="ABC_TRANSPORTER_1"/>
    <property type="match status" value="1"/>
</dbReference>
<dbReference type="GO" id="GO:0022857">
    <property type="term" value="F:transmembrane transporter activity"/>
    <property type="evidence" value="ECO:0007669"/>
    <property type="project" value="TreeGrafter"/>
</dbReference>
<feature type="domain" description="ABC transporter" evidence="4">
    <location>
        <begin position="7"/>
        <end position="240"/>
    </location>
</feature>
<dbReference type="FunFam" id="3.40.50.300:FF:000032">
    <property type="entry name" value="Export ABC transporter ATP-binding protein"/>
    <property type="match status" value="1"/>
</dbReference>